<dbReference type="PANTHER" id="PTHR37534">
    <property type="entry name" value="TRANSCRIPTIONAL ACTIVATOR PROTEIN UGA3"/>
    <property type="match status" value="1"/>
</dbReference>
<protein>
    <recommendedName>
        <fullName evidence="5">Transcription factor domain-containing protein</fullName>
    </recommendedName>
</protein>
<dbReference type="PANTHER" id="PTHR37534:SF46">
    <property type="entry name" value="ZN(II)2CYS6 TRANSCRIPTION FACTOR (EUROFUNG)"/>
    <property type="match status" value="1"/>
</dbReference>
<dbReference type="AlphaFoldDB" id="A0A072PMV0"/>
<keyword evidence="4" id="KW-1185">Reference proteome</keyword>
<dbReference type="EMBL" id="AMGV01000005">
    <property type="protein sequence ID" value="KEF56835.1"/>
    <property type="molecule type" value="Genomic_DNA"/>
</dbReference>
<dbReference type="RefSeq" id="XP_013259425.1">
    <property type="nucleotide sequence ID" value="XM_013403971.1"/>
</dbReference>
<dbReference type="Pfam" id="PF11951">
    <property type="entry name" value="Fungal_trans_2"/>
    <property type="match status" value="1"/>
</dbReference>
<accession>A0A072PMV0</accession>
<comment type="caution">
    <text evidence="3">The sequence shown here is derived from an EMBL/GenBank/DDBJ whole genome shotgun (WGS) entry which is preliminary data.</text>
</comment>
<dbReference type="VEuPathDB" id="FungiDB:A1O9_07025"/>
<dbReference type="OrthoDB" id="3477330at2759"/>
<evidence type="ECO:0000313" key="3">
    <source>
        <dbReference type="EMBL" id="KEF56835.1"/>
    </source>
</evidence>
<dbReference type="GO" id="GO:0005634">
    <property type="term" value="C:nucleus"/>
    <property type="evidence" value="ECO:0007669"/>
    <property type="project" value="UniProtKB-SubCell"/>
</dbReference>
<name>A0A072PMV0_9EURO</name>
<comment type="subcellular location">
    <subcellularLocation>
        <location evidence="1">Nucleus</location>
    </subcellularLocation>
</comment>
<sequence length="575" mass="64078">MASYLPNLGLDSAAWVDDTEWPLSSLFNDDTKTQIVIPTMSTARTFDEGSTDMSYASFFEGIELPSFTPLATDALEKQPLTMVDPSFKHSAVSSLTHESPYLPSDVRFLLSHYTTHVIDSLSGLPQTKAPWKGIHVPCALTAYGELNIMGKSSFARVSLLYSLLSLTCYHLGTLHKASSTTPDGGTEPIVSIEQAENSKYWYSQGLKYRDIARTTFQKCLLALSENPTERVKYKEVFVSAMSLICAGIISGDPWDAHLFILRCEHIVHNIGRRKLRFSDDALQLHRIFAYIRIIAQTTFIQTRAQYLETLGQKSILAEEVSLVEKTPDSEFRCPTDMSSDQRVMSDLGLCDTDEYDFSELYGIPVSILRLITRTTSMVSLIDPPQLHGTAQPFMPPYLVGAAAALEAEVCGWKAARGTTEISSVLSVSLKMGTNAKPTQSPVDTMKSITSTVMHHALLIYFFRFVRGTNPMILQHYVESILTGVESLRESNLCFFPHTRLGVIVWPSFIAACEAIGSTLRSRAIRCMRYASWSGFKNAEAAELVAKEVWRRRDAGELHVSWSTVLRESKTILLLT</sequence>
<evidence type="ECO:0000256" key="2">
    <source>
        <dbReference type="ARBA" id="ARBA00023242"/>
    </source>
</evidence>
<evidence type="ECO:0000313" key="4">
    <source>
        <dbReference type="Proteomes" id="UP000027920"/>
    </source>
</evidence>
<dbReference type="Proteomes" id="UP000027920">
    <property type="component" value="Unassembled WGS sequence"/>
</dbReference>
<organism evidence="3 4">
    <name type="scientific">Exophiala aquamarina CBS 119918</name>
    <dbReference type="NCBI Taxonomy" id="1182545"/>
    <lineage>
        <taxon>Eukaryota</taxon>
        <taxon>Fungi</taxon>
        <taxon>Dikarya</taxon>
        <taxon>Ascomycota</taxon>
        <taxon>Pezizomycotina</taxon>
        <taxon>Eurotiomycetes</taxon>
        <taxon>Chaetothyriomycetidae</taxon>
        <taxon>Chaetothyriales</taxon>
        <taxon>Herpotrichiellaceae</taxon>
        <taxon>Exophiala</taxon>
    </lineage>
</organism>
<dbReference type="GeneID" id="25281939"/>
<proteinExistence type="predicted"/>
<gene>
    <name evidence="3" type="ORF">A1O9_07025</name>
</gene>
<dbReference type="InterPro" id="IPR021858">
    <property type="entry name" value="Fun_TF"/>
</dbReference>
<keyword evidence="2" id="KW-0539">Nucleus</keyword>
<evidence type="ECO:0000256" key="1">
    <source>
        <dbReference type="ARBA" id="ARBA00004123"/>
    </source>
</evidence>
<reference evidence="3 4" key="1">
    <citation type="submission" date="2013-03" db="EMBL/GenBank/DDBJ databases">
        <title>The Genome Sequence of Exophiala aquamarina CBS 119918.</title>
        <authorList>
            <consortium name="The Broad Institute Genomics Platform"/>
            <person name="Cuomo C."/>
            <person name="de Hoog S."/>
            <person name="Gorbushina A."/>
            <person name="Walker B."/>
            <person name="Young S.K."/>
            <person name="Zeng Q."/>
            <person name="Gargeya S."/>
            <person name="Fitzgerald M."/>
            <person name="Haas B."/>
            <person name="Abouelleil A."/>
            <person name="Allen A.W."/>
            <person name="Alvarado L."/>
            <person name="Arachchi H.M."/>
            <person name="Berlin A.M."/>
            <person name="Chapman S.B."/>
            <person name="Gainer-Dewar J."/>
            <person name="Goldberg J."/>
            <person name="Griggs A."/>
            <person name="Gujja S."/>
            <person name="Hansen M."/>
            <person name="Howarth C."/>
            <person name="Imamovic A."/>
            <person name="Ireland A."/>
            <person name="Larimer J."/>
            <person name="McCowan C."/>
            <person name="Murphy C."/>
            <person name="Pearson M."/>
            <person name="Poon T.W."/>
            <person name="Priest M."/>
            <person name="Roberts A."/>
            <person name="Saif S."/>
            <person name="Shea T."/>
            <person name="Sisk P."/>
            <person name="Sykes S."/>
            <person name="Wortman J."/>
            <person name="Nusbaum C."/>
            <person name="Birren B."/>
        </authorList>
    </citation>
    <scope>NUCLEOTIDE SEQUENCE [LARGE SCALE GENOMIC DNA]</scope>
    <source>
        <strain evidence="3 4">CBS 119918</strain>
    </source>
</reference>
<dbReference type="HOGENOM" id="CLU_009030_2_2_1"/>
<evidence type="ECO:0008006" key="5">
    <source>
        <dbReference type="Google" id="ProtNLM"/>
    </source>
</evidence>
<dbReference type="STRING" id="1182545.A0A072PMV0"/>